<comment type="caution">
    <text evidence="2">The sequence shown here is derived from an EMBL/GenBank/DDBJ whole genome shotgun (WGS) entry which is preliminary data.</text>
</comment>
<organism evidence="2 3">
    <name type="scientific">Puccinia graminis f. sp. tritici</name>
    <dbReference type="NCBI Taxonomy" id="56615"/>
    <lineage>
        <taxon>Eukaryota</taxon>
        <taxon>Fungi</taxon>
        <taxon>Dikarya</taxon>
        <taxon>Basidiomycota</taxon>
        <taxon>Pucciniomycotina</taxon>
        <taxon>Pucciniomycetes</taxon>
        <taxon>Pucciniales</taxon>
        <taxon>Pucciniaceae</taxon>
        <taxon>Puccinia</taxon>
    </lineage>
</organism>
<dbReference type="AlphaFoldDB" id="A0A5B0QYK6"/>
<gene>
    <name evidence="2" type="ORF">PGT21_029857</name>
</gene>
<evidence type="ECO:0000256" key="1">
    <source>
        <dbReference type="SAM" id="MobiDB-lite"/>
    </source>
</evidence>
<accession>A0A5B0QYK6</accession>
<proteinExistence type="predicted"/>
<feature type="compositionally biased region" description="Polar residues" evidence="1">
    <location>
        <begin position="74"/>
        <end position="88"/>
    </location>
</feature>
<name>A0A5B0QYK6_PUCGR</name>
<keyword evidence="3" id="KW-1185">Reference proteome</keyword>
<feature type="region of interest" description="Disordered" evidence="1">
    <location>
        <begin position="23"/>
        <end position="88"/>
    </location>
</feature>
<feature type="compositionally biased region" description="Basic residues" evidence="1">
    <location>
        <begin position="47"/>
        <end position="62"/>
    </location>
</feature>
<reference evidence="2 3" key="1">
    <citation type="submission" date="2019-05" db="EMBL/GenBank/DDBJ databases">
        <title>Emergence of the Ug99 lineage of the wheat stem rust pathogen through somatic hybridization.</title>
        <authorList>
            <person name="Li F."/>
            <person name="Upadhyaya N.M."/>
            <person name="Sperschneider J."/>
            <person name="Matny O."/>
            <person name="Nguyen-Phuc H."/>
            <person name="Mago R."/>
            <person name="Raley C."/>
            <person name="Miller M.E."/>
            <person name="Silverstein K.A.T."/>
            <person name="Henningsen E."/>
            <person name="Hirsch C.D."/>
            <person name="Visser B."/>
            <person name="Pretorius Z.A."/>
            <person name="Steffenson B.J."/>
            <person name="Schwessinger B."/>
            <person name="Dodds P.N."/>
            <person name="Figueroa M."/>
        </authorList>
    </citation>
    <scope>NUCLEOTIDE SEQUENCE [LARGE SCALE GENOMIC DNA]</scope>
    <source>
        <strain evidence="2">21-0</strain>
    </source>
</reference>
<dbReference type="EMBL" id="VSWC01000002">
    <property type="protein sequence ID" value="KAA1118023.1"/>
    <property type="molecule type" value="Genomic_DNA"/>
</dbReference>
<protein>
    <submittedName>
        <fullName evidence="2">Uncharacterized protein</fullName>
    </submittedName>
</protein>
<dbReference type="Proteomes" id="UP000324748">
    <property type="component" value="Unassembled WGS sequence"/>
</dbReference>
<dbReference type="OrthoDB" id="10393239at2759"/>
<sequence length="88" mass="9676">MRHIDQNIQDRKLTSASLFQIQAMEPATSEHGNGAPHAKSLRAAGTKQHKSGTTRQPPHRISRPLGPELLTCIETDNNKTQTNSGDHI</sequence>
<evidence type="ECO:0000313" key="3">
    <source>
        <dbReference type="Proteomes" id="UP000324748"/>
    </source>
</evidence>
<evidence type="ECO:0000313" key="2">
    <source>
        <dbReference type="EMBL" id="KAA1118023.1"/>
    </source>
</evidence>